<dbReference type="OrthoDB" id="1718631at2759"/>
<dbReference type="GO" id="GO:0016740">
    <property type="term" value="F:transferase activity"/>
    <property type="evidence" value="ECO:0007669"/>
    <property type="project" value="UniProtKB-KW"/>
</dbReference>
<dbReference type="Gene3D" id="2.160.10.10">
    <property type="entry name" value="Hexapeptide repeat proteins"/>
    <property type="match status" value="1"/>
</dbReference>
<organism evidence="3 4">
    <name type="scientific">Vanilla planifolia</name>
    <name type="common">Vanilla</name>
    <dbReference type="NCBI Taxonomy" id="51239"/>
    <lineage>
        <taxon>Eukaryota</taxon>
        <taxon>Viridiplantae</taxon>
        <taxon>Streptophyta</taxon>
        <taxon>Embryophyta</taxon>
        <taxon>Tracheophyta</taxon>
        <taxon>Spermatophyta</taxon>
        <taxon>Magnoliopsida</taxon>
        <taxon>Liliopsida</taxon>
        <taxon>Asparagales</taxon>
        <taxon>Orchidaceae</taxon>
        <taxon>Vanilloideae</taxon>
        <taxon>Vanilleae</taxon>
        <taxon>Vanilla</taxon>
    </lineage>
</organism>
<keyword evidence="2" id="KW-1133">Transmembrane helix</keyword>
<dbReference type="EMBL" id="JADCNM010000012">
    <property type="protein sequence ID" value="KAG0459263.1"/>
    <property type="molecule type" value="Genomic_DNA"/>
</dbReference>
<reference evidence="3 4" key="1">
    <citation type="journal article" date="2020" name="Nat. Food">
        <title>A phased Vanilla planifolia genome enables genetic improvement of flavour and production.</title>
        <authorList>
            <person name="Hasing T."/>
            <person name="Tang H."/>
            <person name="Brym M."/>
            <person name="Khazi F."/>
            <person name="Huang T."/>
            <person name="Chambers A.H."/>
        </authorList>
    </citation>
    <scope>NUCLEOTIDE SEQUENCE [LARGE SCALE GENOMIC DNA]</scope>
    <source>
        <tissue evidence="3">Leaf</tissue>
    </source>
</reference>
<comment type="caution">
    <text evidence="3">The sequence shown here is derived from an EMBL/GenBank/DDBJ whole genome shotgun (WGS) entry which is preliminary data.</text>
</comment>
<keyword evidence="1" id="KW-0808">Transferase</keyword>
<dbReference type="Pfam" id="PF00132">
    <property type="entry name" value="Hexapep"/>
    <property type="match status" value="1"/>
</dbReference>
<dbReference type="AlphaFoldDB" id="A0A835UFD4"/>
<feature type="transmembrane region" description="Helical" evidence="2">
    <location>
        <begin position="132"/>
        <end position="151"/>
    </location>
</feature>
<sequence length="196" mass="20973">MNTKVTYVKVREGILGNWRKLIGAFSRLESSQNLSNLVLVRGVTLGGTGKEVGDRHPKIGQGALIGAGATILGNISVGEGAMIAAGSLVLKDIPPHSMAVGNPAQIVAYLEEEDPSLTMKHGQYGFEDANTVISIGFVLLWVMFGSLFGRFSGNVKAWLARFGLIGDGRSISRLDLEFGTTRDGRNVIRPNDGEME</sequence>
<accession>A0A835UFD4</accession>
<dbReference type="PANTHER" id="PTHR42811">
    <property type="entry name" value="SERINE ACETYLTRANSFERASE"/>
    <property type="match status" value="1"/>
</dbReference>
<dbReference type="PROSITE" id="PS00101">
    <property type="entry name" value="HEXAPEP_TRANSFERASES"/>
    <property type="match status" value="1"/>
</dbReference>
<evidence type="ECO:0000313" key="4">
    <source>
        <dbReference type="Proteomes" id="UP000639772"/>
    </source>
</evidence>
<dbReference type="InterPro" id="IPR011004">
    <property type="entry name" value="Trimer_LpxA-like_sf"/>
</dbReference>
<keyword evidence="2" id="KW-0812">Transmembrane</keyword>
<dbReference type="SUPFAM" id="SSF51161">
    <property type="entry name" value="Trimeric LpxA-like enzymes"/>
    <property type="match status" value="1"/>
</dbReference>
<dbReference type="Proteomes" id="UP000639772">
    <property type="component" value="Chromosome 12"/>
</dbReference>
<keyword evidence="2" id="KW-0472">Membrane</keyword>
<dbReference type="InterPro" id="IPR001451">
    <property type="entry name" value="Hexapep"/>
</dbReference>
<evidence type="ECO:0000256" key="2">
    <source>
        <dbReference type="SAM" id="Phobius"/>
    </source>
</evidence>
<dbReference type="InterPro" id="IPR018357">
    <property type="entry name" value="Hexapep_transf_CS"/>
</dbReference>
<evidence type="ECO:0000256" key="1">
    <source>
        <dbReference type="ARBA" id="ARBA00022679"/>
    </source>
</evidence>
<evidence type="ECO:0000313" key="3">
    <source>
        <dbReference type="EMBL" id="KAG0459263.1"/>
    </source>
</evidence>
<evidence type="ECO:0008006" key="5">
    <source>
        <dbReference type="Google" id="ProtNLM"/>
    </source>
</evidence>
<gene>
    <name evidence="3" type="ORF">HPP92_022391</name>
</gene>
<name>A0A835UFD4_VANPL</name>
<protein>
    <recommendedName>
        <fullName evidence="5">Serine O-acetyltransferase</fullName>
    </recommendedName>
</protein>
<proteinExistence type="predicted"/>